<sequence>MARGVPAQIHYALDDALRNQRGSFAVAEQVRAAPAALGLFDYDGSGHPFTDPRRPRSTAPRPPIYFGSA</sequence>
<gene>
    <name evidence="2" type="ORF">AVDCRST_MAG45-2539</name>
</gene>
<protein>
    <submittedName>
        <fullName evidence="2">Uncharacterized protein</fullName>
    </submittedName>
</protein>
<dbReference type="EMBL" id="CADCVU010000216">
    <property type="protein sequence ID" value="CAA9521639.1"/>
    <property type="molecule type" value="Genomic_DNA"/>
</dbReference>
<evidence type="ECO:0000256" key="1">
    <source>
        <dbReference type="SAM" id="MobiDB-lite"/>
    </source>
</evidence>
<feature type="region of interest" description="Disordered" evidence="1">
    <location>
        <begin position="44"/>
        <end position="69"/>
    </location>
</feature>
<accession>A0A6J4TEY0</accession>
<reference evidence="2" key="1">
    <citation type="submission" date="2020-02" db="EMBL/GenBank/DDBJ databases">
        <authorList>
            <person name="Meier V. D."/>
        </authorList>
    </citation>
    <scope>NUCLEOTIDE SEQUENCE</scope>
    <source>
        <strain evidence="2">AVDCRST_MAG45</strain>
    </source>
</reference>
<name>A0A6J4TEY0_9ACTN</name>
<evidence type="ECO:0000313" key="2">
    <source>
        <dbReference type="EMBL" id="CAA9521639.1"/>
    </source>
</evidence>
<proteinExistence type="predicted"/>
<dbReference type="AlphaFoldDB" id="A0A6J4TEY0"/>
<organism evidence="2">
    <name type="scientific">uncultured Solirubrobacterales bacterium</name>
    <dbReference type="NCBI Taxonomy" id="768556"/>
    <lineage>
        <taxon>Bacteria</taxon>
        <taxon>Bacillati</taxon>
        <taxon>Actinomycetota</taxon>
        <taxon>Thermoleophilia</taxon>
        <taxon>Solirubrobacterales</taxon>
        <taxon>environmental samples</taxon>
    </lineage>
</organism>